<evidence type="ECO:0000256" key="11">
    <source>
        <dbReference type="ARBA" id="ARBA00048628"/>
    </source>
</evidence>
<dbReference type="EC" id="1.5.1.54" evidence="12"/>
<evidence type="ECO:0000256" key="12">
    <source>
        <dbReference type="RuleBase" id="RU003862"/>
    </source>
</evidence>
<evidence type="ECO:0000256" key="1">
    <source>
        <dbReference type="ARBA" id="ARBA00001974"/>
    </source>
</evidence>
<dbReference type="STRING" id="48256.CLHUN_17540"/>
<dbReference type="AlphaFoldDB" id="A0A1V4SLU5"/>
<organism evidence="13 14">
    <name type="scientific">Ruminiclostridium hungatei</name>
    <name type="common">Clostridium hungatei</name>
    <dbReference type="NCBI Taxonomy" id="48256"/>
    <lineage>
        <taxon>Bacteria</taxon>
        <taxon>Bacillati</taxon>
        <taxon>Bacillota</taxon>
        <taxon>Clostridia</taxon>
        <taxon>Eubacteriales</taxon>
        <taxon>Oscillospiraceae</taxon>
        <taxon>Ruminiclostridium</taxon>
    </lineage>
</organism>
<comment type="pathway">
    <text evidence="2 12">One-carbon metabolism; tetrahydrofolate interconversion.</text>
</comment>
<dbReference type="GO" id="GO:0009086">
    <property type="term" value="P:methionine biosynthetic process"/>
    <property type="evidence" value="ECO:0007669"/>
    <property type="project" value="UniProtKB-KW"/>
</dbReference>
<dbReference type="RefSeq" id="WP_080064198.1">
    <property type="nucleotide sequence ID" value="NZ_MZGX01000009.1"/>
</dbReference>
<comment type="pathway">
    <text evidence="10">Amino-acid biosynthesis; L-methionine biosynthesis via de novo pathway.</text>
</comment>
<keyword evidence="5 12" id="KW-0285">Flavoprotein</keyword>
<dbReference type="GO" id="GO:0005829">
    <property type="term" value="C:cytosol"/>
    <property type="evidence" value="ECO:0007669"/>
    <property type="project" value="InterPro"/>
</dbReference>
<reference evidence="13 14" key="1">
    <citation type="submission" date="2017-03" db="EMBL/GenBank/DDBJ databases">
        <title>Genome sequence of Clostridium hungatei DSM 14427.</title>
        <authorList>
            <person name="Poehlein A."/>
            <person name="Daniel R."/>
        </authorList>
    </citation>
    <scope>NUCLEOTIDE SEQUENCE [LARGE SCALE GENOMIC DNA]</scope>
    <source>
        <strain evidence="13 14">DSM 14427</strain>
    </source>
</reference>
<keyword evidence="7 12" id="KW-0560">Oxidoreductase</keyword>
<dbReference type="SUPFAM" id="SSF51730">
    <property type="entry name" value="FAD-linked oxidoreductase"/>
    <property type="match status" value="1"/>
</dbReference>
<evidence type="ECO:0000256" key="8">
    <source>
        <dbReference type="ARBA" id="ARBA00023027"/>
    </source>
</evidence>
<evidence type="ECO:0000256" key="7">
    <source>
        <dbReference type="ARBA" id="ARBA00023002"/>
    </source>
</evidence>
<comment type="catalytic activity">
    <reaction evidence="11">
        <text>(6S)-5-methyl-5,6,7,8-tetrahydrofolate + NAD(+) = (6R)-5,10-methylene-5,6,7,8-tetrahydrofolate + NADH + H(+)</text>
        <dbReference type="Rhea" id="RHEA:19821"/>
        <dbReference type="ChEBI" id="CHEBI:15378"/>
        <dbReference type="ChEBI" id="CHEBI:15636"/>
        <dbReference type="ChEBI" id="CHEBI:18608"/>
        <dbReference type="ChEBI" id="CHEBI:57540"/>
        <dbReference type="ChEBI" id="CHEBI:57945"/>
        <dbReference type="EC" id="1.5.1.54"/>
    </reaction>
    <physiologicalReaction direction="right-to-left" evidence="11">
        <dbReference type="Rhea" id="RHEA:19823"/>
    </physiologicalReaction>
</comment>
<evidence type="ECO:0000256" key="2">
    <source>
        <dbReference type="ARBA" id="ARBA00004777"/>
    </source>
</evidence>
<keyword evidence="14" id="KW-1185">Reference proteome</keyword>
<evidence type="ECO:0000256" key="4">
    <source>
        <dbReference type="ARBA" id="ARBA00022605"/>
    </source>
</evidence>
<name>A0A1V4SLU5_RUMHU</name>
<evidence type="ECO:0000256" key="6">
    <source>
        <dbReference type="ARBA" id="ARBA00022827"/>
    </source>
</evidence>
<dbReference type="EMBL" id="MZGX01000009">
    <property type="protein sequence ID" value="OPX44455.1"/>
    <property type="molecule type" value="Genomic_DNA"/>
</dbReference>
<evidence type="ECO:0000256" key="10">
    <source>
        <dbReference type="ARBA" id="ARBA00034478"/>
    </source>
</evidence>
<comment type="caution">
    <text evidence="13">The sequence shown here is derived from an EMBL/GenBank/DDBJ whole genome shotgun (WGS) entry which is preliminary data.</text>
</comment>
<dbReference type="PANTHER" id="PTHR45754">
    <property type="entry name" value="METHYLENETETRAHYDROFOLATE REDUCTASE"/>
    <property type="match status" value="1"/>
</dbReference>
<dbReference type="InterPro" id="IPR004620">
    <property type="entry name" value="MTHF_reductase_bac"/>
</dbReference>
<protein>
    <recommendedName>
        <fullName evidence="12">Methylenetetrahydrofolate reductase</fullName>
        <ecNumber evidence="12">1.5.1.54</ecNumber>
    </recommendedName>
</protein>
<gene>
    <name evidence="13" type="primary">metF</name>
    <name evidence="13" type="ORF">CLHUN_17540</name>
</gene>
<evidence type="ECO:0000256" key="9">
    <source>
        <dbReference type="ARBA" id="ARBA00023167"/>
    </source>
</evidence>
<dbReference type="Gene3D" id="3.20.20.220">
    <property type="match status" value="1"/>
</dbReference>
<evidence type="ECO:0000313" key="13">
    <source>
        <dbReference type="EMBL" id="OPX44455.1"/>
    </source>
</evidence>
<accession>A0A1V4SLU5</accession>
<dbReference type="NCBIfam" id="TIGR00676">
    <property type="entry name" value="fadh2"/>
    <property type="match status" value="1"/>
</dbReference>
<proteinExistence type="inferred from homology"/>
<keyword evidence="8" id="KW-0520">NAD</keyword>
<sequence>MIKNIYDQKKTVFSLEVFPPKNDVDIPAIYEALDQFKQLNLDFISITYGAGGGTRKRTLDIASYVQNRCNMDALAHLTCVSLDEELLSKLTEEFGKNNINNILALRGDRPKDMPDSVYLSRPYKYASHLVSLLRANPHMCVGGACYPEIHPESGSQEADLHYLKAKVEAGTDFLITQLFFDNTRFYRFFEKIRSTGISVPVSAGIMPITSINQIKTIVELSGANIPQDLSEIFVKYEDSPEDFKKAGIEYAARQISQLLSYGVQGVHLYTLNKVDVSTAIFENLGLL</sequence>
<evidence type="ECO:0000313" key="14">
    <source>
        <dbReference type="Proteomes" id="UP000191554"/>
    </source>
</evidence>
<dbReference type="InterPro" id="IPR029041">
    <property type="entry name" value="FAD-linked_oxidoreductase-like"/>
</dbReference>
<evidence type="ECO:0000256" key="5">
    <source>
        <dbReference type="ARBA" id="ARBA00022630"/>
    </source>
</evidence>
<keyword evidence="9" id="KW-0486">Methionine biosynthesis</keyword>
<dbReference type="GO" id="GO:0106312">
    <property type="term" value="F:methylenetetrahydrofolate reductase (NADH) activity"/>
    <property type="evidence" value="ECO:0007669"/>
    <property type="project" value="UniProtKB-EC"/>
</dbReference>
<dbReference type="GO" id="GO:0035999">
    <property type="term" value="P:tetrahydrofolate interconversion"/>
    <property type="evidence" value="ECO:0007669"/>
    <property type="project" value="UniProtKB-UniPathway"/>
</dbReference>
<dbReference type="CDD" id="cd00537">
    <property type="entry name" value="MTHFR"/>
    <property type="match status" value="1"/>
</dbReference>
<keyword evidence="6 12" id="KW-0274">FAD</keyword>
<evidence type="ECO:0000256" key="3">
    <source>
        <dbReference type="ARBA" id="ARBA00006743"/>
    </source>
</evidence>
<dbReference type="OrthoDB" id="9812555at2"/>
<dbReference type="Proteomes" id="UP000191554">
    <property type="component" value="Unassembled WGS sequence"/>
</dbReference>
<keyword evidence="4" id="KW-0028">Amino-acid biosynthesis</keyword>
<comment type="cofactor">
    <cofactor evidence="1 12">
        <name>FAD</name>
        <dbReference type="ChEBI" id="CHEBI:57692"/>
    </cofactor>
</comment>
<dbReference type="InterPro" id="IPR003171">
    <property type="entry name" value="Mehydrof_redctse-like"/>
</dbReference>
<dbReference type="GO" id="GO:0071949">
    <property type="term" value="F:FAD binding"/>
    <property type="evidence" value="ECO:0007669"/>
    <property type="project" value="TreeGrafter"/>
</dbReference>
<dbReference type="PANTHER" id="PTHR45754:SF3">
    <property type="entry name" value="METHYLENETETRAHYDROFOLATE REDUCTASE (NADPH)"/>
    <property type="match status" value="1"/>
</dbReference>
<comment type="similarity">
    <text evidence="3 12">Belongs to the methylenetetrahydrofolate reductase family.</text>
</comment>
<dbReference type="Pfam" id="PF02219">
    <property type="entry name" value="MTHFR"/>
    <property type="match status" value="1"/>
</dbReference>
<dbReference type="UniPathway" id="UPA00193"/>